<name>C9LIR6_9BACT</name>
<dbReference type="HOGENOM" id="CLU_3294573_0_0_10"/>
<accession>C9LIR6</accession>
<dbReference type="Proteomes" id="UP000003460">
    <property type="component" value="Unassembled WGS sequence"/>
</dbReference>
<evidence type="ECO:0000313" key="2">
    <source>
        <dbReference type="Proteomes" id="UP000003460"/>
    </source>
</evidence>
<organism evidence="1 2">
    <name type="scientific">Alloprevotella tannerae ATCC 51259</name>
    <dbReference type="NCBI Taxonomy" id="626522"/>
    <lineage>
        <taxon>Bacteria</taxon>
        <taxon>Pseudomonadati</taxon>
        <taxon>Bacteroidota</taxon>
        <taxon>Bacteroidia</taxon>
        <taxon>Bacteroidales</taxon>
        <taxon>Prevotellaceae</taxon>
        <taxon>Alloprevotella</taxon>
    </lineage>
</organism>
<proteinExistence type="predicted"/>
<comment type="caution">
    <text evidence="1">The sequence shown here is derived from an EMBL/GenBank/DDBJ whole genome shotgun (WGS) entry which is preliminary data.</text>
</comment>
<keyword evidence="2" id="KW-1185">Reference proteome</keyword>
<dbReference type="AlphaFoldDB" id="C9LIR6"/>
<gene>
    <name evidence="1" type="ORF">GCWU000325_02125</name>
</gene>
<dbReference type="EMBL" id="ACIJ02000023">
    <property type="protein sequence ID" value="EEX70883.1"/>
    <property type="molecule type" value="Genomic_DNA"/>
</dbReference>
<reference evidence="1" key="1">
    <citation type="submission" date="2009-09" db="EMBL/GenBank/DDBJ databases">
        <authorList>
            <person name="Weinstock G."/>
            <person name="Sodergren E."/>
            <person name="Clifton S."/>
            <person name="Fulton L."/>
            <person name="Fulton B."/>
            <person name="Courtney L."/>
            <person name="Fronick C."/>
            <person name="Harrison M."/>
            <person name="Strong C."/>
            <person name="Farmer C."/>
            <person name="Delahaunty K."/>
            <person name="Markovic C."/>
            <person name="Hall O."/>
            <person name="Minx P."/>
            <person name="Tomlinson C."/>
            <person name="Mitreva M."/>
            <person name="Nelson J."/>
            <person name="Hou S."/>
            <person name="Wollam A."/>
            <person name="Pepin K.H."/>
            <person name="Johnson M."/>
            <person name="Bhonagiri V."/>
            <person name="Nash W.E."/>
            <person name="Warren W."/>
            <person name="Chinwalla A."/>
            <person name="Mardis E.R."/>
            <person name="Wilson R.K."/>
        </authorList>
    </citation>
    <scope>NUCLEOTIDE SEQUENCE [LARGE SCALE GENOMIC DNA]</scope>
    <source>
        <strain evidence="1">ATCC 51259</strain>
    </source>
</reference>
<sequence>MMGIYLFIMRSFVQLKEDFRFRSCVGLVLFPFADVLKDQP</sequence>
<dbReference type="STRING" id="626522.GCWU000325_02125"/>
<protein>
    <submittedName>
        <fullName evidence="1">Uncharacterized protein</fullName>
    </submittedName>
</protein>
<evidence type="ECO:0000313" key="1">
    <source>
        <dbReference type="EMBL" id="EEX70883.1"/>
    </source>
</evidence>